<name>A0AAV7QNR5_PLEWA</name>
<keyword evidence="3" id="KW-1185">Reference proteome</keyword>
<dbReference type="EMBL" id="JANPWB010000010">
    <property type="protein sequence ID" value="KAJ1139940.1"/>
    <property type="molecule type" value="Genomic_DNA"/>
</dbReference>
<comment type="caution">
    <text evidence="2">The sequence shown here is derived from an EMBL/GenBank/DDBJ whole genome shotgun (WGS) entry which is preliminary data.</text>
</comment>
<sequence>MAYYVEALVYHVQDSVNQVLIKVLKLFTLPLTRFGHCELRGCSLPETGSYLDQNIDVGVPRRASKGPASSAEILVQMAASVRKRTMNVVPFWPFPKTGVESSIHTEGNVSSNSPSSSSEPDQAEPKPSGKRKRKSHIIHESDQTPRTLSFDPENIIDPRSTEWIPCAEVAHDLQDRIRKGFDRDVRNTLRSECPRPSLLGKMAEMPALDPNMDTFIKRFSKDPKKGLNRAWKAC</sequence>
<feature type="region of interest" description="Disordered" evidence="1">
    <location>
        <begin position="101"/>
        <end position="152"/>
    </location>
</feature>
<accession>A0AAV7QNR5</accession>
<evidence type="ECO:0000256" key="1">
    <source>
        <dbReference type="SAM" id="MobiDB-lite"/>
    </source>
</evidence>
<dbReference type="AlphaFoldDB" id="A0AAV7QNR5"/>
<organism evidence="2 3">
    <name type="scientific">Pleurodeles waltl</name>
    <name type="common">Iberian ribbed newt</name>
    <dbReference type="NCBI Taxonomy" id="8319"/>
    <lineage>
        <taxon>Eukaryota</taxon>
        <taxon>Metazoa</taxon>
        <taxon>Chordata</taxon>
        <taxon>Craniata</taxon>
        <taxon>Vertebrata</taxon>
        <taxon>Euteleostomi</taxon>
        <taxon>Amphibia</taxon>
        <taxon>Batrachia</taxon>
        <taxon>Caudata</taxon>
        <taxon>Salamandroidea</taxon>
        <taxon>Salamandridae</taxon>
        <taxon>Pleurodelinae</taxon>
        <taxon>Pleurodeles</taxon>
    </lineage>
</organism>
<proteinExistence type="predicted"/>
<evidence type="ECO:0000313" key="2">
    <source>
        <dbReference type="EMBL" id="KAJ1139940.1"/>
    </source>
</evidence>
<reference evidence="2" key="1">
    <citation type="journal article" date="2022" name="bioRxiv">
        <title>Sequencing and chromosome-scale assembly of the giantPleurodeles waltlgenome.</title>
        <authorList>
            <person name="Brown T."/>
            <person name="Elewa A."/>
            <person name="Iarovenko S."/>
            <person name="Subramanian E."/>
            <person name="Araus A.J."/>
            <person name="Petzold A."/>
            <person name="Susuki M."/>
            <person name="Suzuki K.-i.T."/>
            <person name="Hayashi T."/>
            <person name="Toyoda A."/>
            <person name="Oliveira C."/>
            <person name="Osipova E."/>
            <person name="Leigh N.D."/>
            <person name="Simon A."/>
            <person name="Yun M.H."/>
        </authorList>
    </citation>
    <scope>NUCLEOTIDE SEQUENCE</scope>
    <source>
        <strain evidence="2">20211129_DDA</strain>
        <tissue evidence="2">Liver</tissue>
    </source>
</reference>
<gene>
    <name evidence="2" type="ORF">NDU88_006302</name>
</gene>
<evidence type="ECO:0000313" key="3">
    <source>
        <dbReference type="Proteomes" id="UP001066276"/>
    </source>
</evidence>
<protein>
    <submittedName>
        <fullName evidence="2">Uncharacterized protein</fullName>
    </submittedName>
</protein>
<dbReference type="Proteomes" id="UP001066276">
    <property type="component" value="Chromosome 6"/>
</dbReference>